<dbReference type="EMBL" id="BPUB01000002">
    <property type="protein sequence ID" value="GJG59024.1"/>
    <property type="molecule type" value="Genomic_DNA"/>
</dbReference>
<dbReference type="RefSeq" id="WP_223928964.1">
    <property type="nucleotide sequence ID" value="NZ_BPTU01000001.1"/>
</dbReference>
<accession>A0A9R1CAH7</accession>
<feature type="transmembrane region" description="Helical" evidence="1">
    <location>
        <begin position="6"/>
        <end position="23"/>
    </location>
</feature>
<feature type="transmembrane region" description="Helical" evidence="1">
    <location>
        <begin position="35"/>
        <end position="54"/>
    </location>
</feature>
<organism evidence="2 3">
    <name type="scientific">Prevotella lacticifex</name>
    <dbReference type="NCBI Taxonomy" id="2854755"/>
    <lineage>
        <taxon>Bacteria</taxon>
        <taxon>Pseudomonadati</taxon>
        <taxon>Bacteroidota</taxon>
        <taxon>Bacteroidia</taxon>
        <taxon>Bacteroidales</taxon>
        <taxon>Prevotellaceae</taxon>
        <taxon>Prevotella</taxon>
    </lineage>
</organism>
<evidence type="ECO:0000313" key="2">
    <source>
        <dbReference type="EMBL" id="GJG59024.1"/>
    </source>
</evidence>
<dbReference type="AlphaFoldDB" id="A0A9R1CAH7"/>
<protein>
    <submittedName>
        <fullName evidence="2">Uncharacterized protein</fullName>
    </submittedName>
</protein>
<reference evidence="2" key="1">
    <citation type="journal article" date="2022" name="Int. J. Syst. Evol. Microbiol.">
        <title>Prevotella lacticifex sp. nov., isolated from the rumen of cows.</title>
        <authorList>
            <person name="Shinkai T."/>
            <person name="Ikeyama N."/>
            <person name="Kumagai M."/>
            <person name="Ohmori H."/>
            <person name="Sakamoto M."/>
            <person name="Ohkuma M."/>
            <person name="Mitsumori M."/>
        </authorList>
    </citation>
    <scope>NUCLEOTIDE SEQUENCE</scope>
    <source>
        <strain evidence="2">R5076</strain>
    </source>
</reference>
<evidence type="ECO:0000313" key="3">
    <source>
        <dbReference type="Proteomes" id="UP000825483"/>
    </source>
</evidence>
<comment type="caution">
    <text evidence="2">The sequence shown here is derived from an EMBL/GenBank/DDBJ whole genome shotgun (WGS) entry which is preliminary data.</text>
</comment>
<feature type="transmembrane region" description="Helical" evidence="1">
    <location>
        <begin position="66"/>
        <end position="84"/>
    </location>
</feature>
<keyword evidence="1" id="KW-1133">Transmembrane helix</keyword>
<keyword evidence="1" id="KW-0472">Membrane</keyword>
<keyword evidence="1" id="KW-0812">Transmembrane</keyword>
<name>A0A9R1CAH7_9BACT</name>
<sequence length="151" mass="16811">MIATLIATIIMGLYLGWYIKKYGIPESISQTVFKLPHEVCFTLVMYSVGFLNIAQMIDHCSENTKFLAFLSIAGVLFVGAAPLGKDCNEKVHIAGALFFGICSQIMIALNAPLLLLGWVPCVFWLVKSAGRHYKFWLEMACIIDLLVFCLL</sequence>
<gene>
    <name evidence="2" type="ORF">PRLR5076_18750</name>
</gene>
<evidence type="ECO:0000256" key="1">
    <source>
        <dbReference type="SAM" id="Phobius"/>
    </source>
</evidence>
<keyword evidence="3" id="KW-1185">Reference proteome</keyword>
<feature type="transmembrane region" description="Helical" evidence="1">
    <location>
        <begin position="96"/>
        <end position="126"/>
    </location>
</feature>
<dbReference type="Proteomes" id="UP000825483">
    <property type="component" value="Unassembled WGS sequence"/>
</dbReference>
<proteinExistence type="predicted"/>
<dbReference type="GeneID" id="72466934"/>